<comment type="caution">
    <text evidence="4">The sequence shown here is derived from an EMBL/GenBank/DDBJ whole genome shotgun (WGS) entry which is preliminary data.</text>
</comment>
<keyword evidence="4" id="KW-0378">Hydrolase</keyword>
<organism evidence="4 5">
    <name type="scientific">Pseudokineococcus marinus</name>
    <dbReference type="NCBI Taxonomy" id="351215"/>
    <lineage>
        <taxon>Bacteria</taxon>
        <taxon>Bacillati</taxon>
        <taxon>Actinomycetota</taxon>
        <taxon>Actinomycetes</taxon>
        <taxon>Kineosporiales</taxon>
        <taxon>Kineosporiaceae</taxon>
        <taxon>Pseudokineococcus</taxon>
    </lineage>
</organism>
<protein>
    <submittedName>
        <fullName evidence="4">Endonuclease/exonuclease/phosphatase family protein</fullName>
    </submittedName>
</protein>
<evidence type="ECO:0000259" key="3">
    <source>
        <dbReference type="Pfam" id="PF03372"/>
    </source>
</evidence>
<sequence length="351" mass="36759">MTVLELVVLALGAAVTALRWWDVDPARPLAPLVVRAQALVPVVGPLALLLLLRALVAGAAGPAAAAGALLAVHAALALPGWWVAPGAPDGERGRRVRVRVAAVNTWYGRADAAATAALVRRLDPDVLALVEVPPSALPALERAGVAAALPHRAGRAADDGVGTLLLSRWPVEEVADERLGSLPARGSAEPPEGAERTSDNPLVRLRPPGAPSVLVRAVHPYYPALRDVGPWRRQLRSLERWAREQAAAVPAAPFVVLGDLNATADHPPLRRLLAPRGPLVLAARRLGGGRPRTWPDVGPASAVLALDHVLVHGLHVRAGGAEHVHGTDHRAVWADLEAPRAAPDETADPDD</sequence>
<dbReference type="EMBL" id="JABEMA010000403">
    <property type="protein sequence ID" value="NNH24567.1"/>
    <property type="molecule type" value="Genomic_DNA"/>
</dbReference>
<keyword evidence="5" id="KW-1185">Reference proteome</keyword>
<evidence type="ECO:0000313" key="4">
    <source>
        <dbReference type="EMBL" id="NNH24567.1"/>
    </source>
</evidence>
<feature type="region of interest" description="Disordered" evidence="1">
    <location>
        <begin position="180"/>
        <end position="205"/>
    </location>
</feature>
<accession>A0A849BUD9</accession>
<keyword evidence="2" id="KW-0472">Membrane</keyword>
<dbReference type="SUPFAM" id="SSF56219">
    <property type="entry name" value="DNase I-like"/>
    <property type="match status" value="1"/>
</dbReference>
<evidence type="ECO:0000313" key="5">
    <source>
        <dbReference type="Proteomes" id="UP000555552"/>
    </source>
</evidence>
<keyword evidence="4" id="KW-0269">Exonuclease</keyword>
<dbReference type="InterPro" id="IPR005135">
    <property type="entry name" value="Endo/exonuclease/phosphatase"/>
</dbReference>
<name>A0A849BUD9_9ACTN</name>
<gene>
    <name evidence="4" type="ORF">HLB09_16025</name>
</gene>
<dbReference type="GO" id="GO:0004519">
    <property type="term" value="F:endonuclease activity"/>
    <property type="evidence" value="ECO:0007669"/>
    <property type="project" value="UniProtKB-KW"/>
</dbReference>
<keyword evidence="2" id="KW-1133">Transmembrane helix</keyword>
<feature type="transmembrane region" description="Helical" evidence="2">
    <location>
        <begin position="29"/>
        <end position="52"/>
    </location>
</feature>
<evidence type="ECO:0000256" key="2">
    <source>
        <dbReference type="SAM" id="Phobius"/>
    </source>
</evidence>
<proteinExistence type="predicted"/>
<keyword evidence="2" id="KW-0812">Transmembrane</keyword>
<dbReference type="Proteomes" id="UP000555552">
    <property type="component" value="Unassembled WGS sequence"/>
</dbReference>
<dbReference type="Gene3D" id="3.60.10.10">
    <property type="entry name" value="Endonuclease/exonuclease/phosphatase"/>
    <property type="match status" value="1"/>
</dbReference>
<dbReference type="InterPro" id="IPR036691">
    <property type="entry name" value="Endo/exonu/phosph_ase_sf"/>
</dbReference>
<feature type="transmembrane region" description="Helical" evidence="2">
    <location>
        <begin position="64"/>
        <end position="84"/>
    </location>
</feature>
<keyword evidence="4" id="KW-0255">Endonuclease</keyword>
<dbReference type="RefSeq" id="WP_171204301.1">
    <property type="nucleotide sequence ID" value="NZ_JABEMA010000403.1"/>
</dbReference>
<dbReference type="Pfam" id="PF03372">
    <property type="entry name" value="Exo_endo_phos"/>
    <property type="match status" value="1"/>
</dbReference>
<dbReference type="AlphaFoldDB" id="A0A849BUD9"/>
<evidence type="ECO:0000256" key="1">
    <source>
        <dbReference type="SAM" id="MobiDB-lite"/>
    </source>
</evidence>
<reference evidence="4 5" key="1">
    <citation type="submission" date="2020-05" db="EMBL/GenBank/DDBJ databases">
        <title>MicrobeNet Type strains.</title>
        <authorList>
            <person name="Nicholson A.C."/>
        </authorList>
    </citation>
    <scope>NUCLEOTIDE SEQUENCE [LARGE SCALE GENOMIC DNA]</scope>
    <source>
        <strain evidence="4 5">JCM 14547</strain>
    </source>
</reference>
<dbReference type="GO" id="GO:0004527">
    <property type="term" value="F:exonuclease activity"/>
    <property type="evidence" value="ECO:0007669"/>
    <property type="project" value="UniProtKB-KW"/>
</dbReference>
<feature type="domain" description="Endonuclease/exonuclease/phosphatase" evidence="3">
    <location>
        <begin position="103"/>
        <end position="329"/>
    </location>
</feature>
<keyword evidence="4" id="KW-0540">Nuclease</keyword>